<gene>
    <name evidence="5" type="ORF">SacglDRAFT_02553</name>
</gene>
<dbReference type="InterPro" id="IPR011042">
    <property type="entry name" value="6-blade_b-propeller_TolB-like"/>
</dbReference>
<dbReference type="eggNOG" id="COG3386">
    <property type="taxonomic scope" value="Bacteria"/>
</dbReference>
<protein>
    <submittedName>
        <fullName evidence="5">Gluconolactonase</fullName>
    </submittedName>
</protein>
<sequence length="284" mass="30388">MPRADQVTEVCAHHGEGPVWDADAARLWWVDMLRGDVLGWVPGEDVVRLTVSTVAAAVRPRSRGGLVVAVERGFALVEPNGDVTVLAPLWDDETVRMNDGGCDRQGRFYCGSMAYDEAPGRGSLFRLDPDGSTHTVFTGVTISNGIVWNAEGDTVYYVDSPTHRIDAFDFDPETANFSARRTVVEIPPELGMPDGLTLDSEGGLWVALWGGGAVHRYTPTGTLDEVIEVGPSRVTSCAFGGADLTDLYITTSRQGVPEGEQPGAGALFHCRPGVRGLPTPTFAG</sequence>
<dbReference type="InterPro" id="IPR005511">
    <property type="entry name" value="SMP-30"/>
</dbReference>
<feature type="binding site" evidence="3">
    <location>
        <position position="194"/>
    </location>
    <ligand>
        <name>a divalent metal cation</name>
        <dbReference type="ChEBI" id="CHEBI:60240"/>
    </ligand>
</feature>
<keyword evidence="6" id="KW-1185">Reference proteome</keyword>
<evidence type="ECO:0000256" key="3">
    <source>
        <dbReference type="PIRSR" id="PIRSR605511-2"/>
    </source>
</evidence>
<evidence type="ECO:0000313" key="5">
    <source>
        <dbReference type="EMBL" id="EIE99445.1"/>
    </source>
</evidence>
<feature type="binding site" evidence="3">
    <location>
        <position position="116"/>
    </location>
    <ligand>
        <name>substrate</name>
    </ligand>
</feature>
<dbReference type="Proteomes" id="UP000005087">
    <property type="component" value="Chromosome"/>
</dbReference>
<evidence type="ECO:0000313" key="6">
    <source>
        <dbReference type="Proteomes" id="UP000005087"/>
    </source>
</evidence>
<feature type="binding site" evidence="3">
    <location>
        <position position="16"/>
    </location>
    <ligand>
        <name>a divalent metal cation</name>
        <dbReference type="ChEBI" id="CHEBI:60240"/>
    </ligand>
</feature>
<accession>I1D3C1</accession>
<comment type="cofactor">
    <cofactor evidence="3">
        <name>Zn(2+)</name>
        <dbReference type="ChEBI" id="CHEBI:29105"/>
    </cofactor>
    <text evidence="3">Binds 1 divalent metal cation per subunit.</text>
</comment>
<evidence type="ECO:0000256" key="1">
    <source>
        <dbReference type="ARBA" id="ARBA00008853"/>
    </source>
</evidence>
<organism evidence="5 6">
    <name type="scientific">Saccharomonospora glauca K62</name>
    <dbReference type="NCBI Taxonomy" id="928724"/>
    <lineage>
        <taxon>Bacteria</taxon>
        <taxon>Bacillati</taxon>
        <taxon>Actinomycetota</taxon>
        <taxon>Actinomycetes</taxon>
        <taxon>Pseudonocardiales</taxon>
        <taxon>Pseudonocardiaceae</taxon>
        <taxon>Saccharomonospora</taxon>
    </lineage>
</organism>
<name>I1D3C1_9PSEU</name>
<dbReference type="Pfam" id="PF08450">
    <property type="entry name" value="SGL"/>
    <property type="match status" value="1"/>
</dbReference>
<reference evidence="5 6" key="1">
    <citation type="submission" date="2011-09" db="EMBL/GenBank/DDBJ databases">
        <authorList>
            <consortium name="US DOE Joint Genome Institute (JGI-PGF)"/>
            <person name="Lucas S."/>
            <person name="Han J."/>
            <person name="Lapidus A."/>
            <person name="Cheng J.-F."/>
            <person name="Goodwin L."/>
            <person name="Pitluck S."/>
            <person name="Peters L."/>
            <person name="Land M.L."/>
            <person name="Hauser L."/>
            <person name="Brambilla E."/>
            <person name="Klenk H.-P."/>
            <person name="Woyke T.J."/>
        </authorList>
    </citation>
    <scope>NUCLEOTIDE SEQUENCE [LARGE SCALE GENOMIC DNA]</scope>
    <source>
        <strain evidence="5 6">K62</strain>
    </source>
</reference>
<dbReference type="OrthoDB" id="2633250at2"/>
<feature type="binding site" evidence="3">
    <location>
        <position position="96"/>
    </location>
    <ligand>
        <name>substrate</name>
    </ligand>
</feature>
<dbReference type="PANTHER" id="PTHR10907:SF47">
    <property type="entry name" value="REGUCALCIN"/>
    <property type="match status" value="1"/>
</dbReference>
<feature type="binding site" evidence="3">
    <location>
        <position position="144"/>
    </location>
    <ligand>
        <name>a divalent metal cation</name>
        <dbReference type="ChEBI" id="CHEBI:60240"/>
    </ligand>
</feature>
<feature type="domain" description="SMP-30/Gluconolactonase/LRE-like region" evidence="4">
    <location>
        <begin position="15"/>
        <end position="252"/>
    </location>
</feature>
<evidence type="ECO:0000256" key="2">
    <source>
        <dbReference type="PIRSR" id="PIRSR605511-1"/>
    </source>
</evidence>
<dbReference type="AlphaFoldDB" id="I1D3C1"/>
<dbReference type="GO" id="GO:0005509">
    <property type="term" value="F:calcium ion binding"/>
    <property type="evidence" value="ECO:0007669"/>
    <property type="project" value="TreeGrafter"/>
</dbReference>
<comment type="similarity">
    <text evidence="1">Belongs to the SMP-30/CGR1 family.</text>
</comment>
<feature type="active site" description="Proton donor/acceptor" evidence="2">
    <location>
        <position position="194"/>
    </location>
</feature>
<feature type="binding site" evidence="3">
    <location>
        <position position="98"/>
    </location>
    <ligand>
        <name>substrate</name>
    </ligand>
</feature>
<reference evidence="6" key="2">
    <citation type="submission" date="2012-01" db="EMBL/GenBank/DDBJ databases">
        <title>Noncontiguous Finished sequence of chromosome of Saccharomonospora glauca K62.</title>
        <authorList>
            <consortium name="US DOE Joint Genome Institute"/>
            <person name="Lucas S."/>
            <person name="Han J."/>
            <person name="Lapidus A."/>
            <person name="Cheng J.-F."/>
            <person name="Goodwin L."/>
            <person name="Pitluck S."/>
            <person name="Peters L."/>
            <person name="Mikhailova N."/>
            <person name="Held B."/>
            <person name="Detter J.C."/>
            <person name="Han C."/>
            <person name="Tapia R."/>
            <person name="Land M."/>
            <person name="Hauser L."/>
            <person name="Kyrpides N."/>
            <person name="Ivanova N."/>
            <person name="Pagani I."/>
            <person name="Brambilla E.-M."/>
            <person name="Klenk H.-P."/>
            <person name="Woyke T."/>
        </authorList>
    </citation>
    <scope>NUCLEOTIDE SEQUENCE [LARGE SCALE GENOMIC DNA]</scope>
    <source>
        <strain evidence="6">K62</strain>
    </source>
</reference>
<keyword evidence="3" id="KW-0862">Zinc</keyword>
<dbReference type="HOGENOM" id="CLU_036110_3_1_11"/>
<dbReference type="EMBL" id="CM001484">
    <property type="protein sequence ID" value="EIE99445.1"/>
    <property type="molecule type" value="Genomic_DNA"/>
</dbReference>
<proteinExistence type="inferred from homology"/>
<dbReference type="GO" id="GO:0004341">
    <property type="term" value="F:gluconolactonase activity"/>
    <property type="evidence" value="ECO:0007669"/>
    <property type="project" value="TreeGrafter"/>
</dbReference>
<dbReference type="SUPFAM" id="SSF63829">
    <property type="entry name" value="Calcium-dependent phosphotriesterase"/>
    <property type="match status" value="1"/>
</dbReference>
<keyword evidence="3" id="KW-0479">Metal-binding</keyword>
<dbReference type="InterPro" id="IPR013658">
    <property type="entry name" value="SGL"/>
</dbReference>
<dbReference type="PRINTS" id="PR01790">
    <property type="entry name" value="SMP30FAMILY"/>
</dbReference>
<evidence type="ECO:0000259" key="4">
    <source>
        <dbReference type="Pfam" id="PF08450"/>
    </source>
</evidence>
<dbReference type="STRING" id="928724.SacglDRAFT_02553"/>
<dbReference type="GO" id="GO:0019853">
    <property type="term" value="P:L-ascorbic acid biosynthetic process"/>
    <property type="evidence" value="ECO:0007669"/>
    <property type="project" value="TreeGrafter"/>
</dbReference>
<dbReference type="PANTHER" id="PTHR10907">
    <property type="entry name" value="REGUCALCIN"/>
    <property type="match status" value="1"/>
</dbReference>
<dbReference type="RefSeq" id="WP_005465027.1">
    <property type="nucleotide sequence ID" value="NZ_CM001484.1"/>
</dbReference>
<dbReference type="Gene3D" id="2.120.10.30">
    <property type="entry name" value="TolB, C-terminal domain"/>
    <property type="match status" value="1"/>
</dbReference>